<dbReference type="RefSeq" id="YP_919045.1">
    <property type="nucleotide sequence ID" value="NC_008695.1"/>
</dbReference>
<evidence type="ECO:0000313" key="2">
    <source>
        <dbReference type="Proteomes" id="UP000002272"/>
    </source>
</evidence>
<protein>
    <submittedName>
        <fullName evidence="1">Uncharacterized protein</fullName>
    </submittedName>
</protein>
<dbReference type="Proteomes" id="UP000002272">
    <property type="component" value="Segment"/>
</dbReference>
<keyword evidence="2" id="KW-1185">Reference proteome</keyword>
<accession>A0ZYN1</accession>
<proteinExistence type="predicted"/>
<sequence length="86" mass="9329">MPSQATRTQTTVKIAELGFDPRKEAVAEVTVDEVDDGTFVEVAYGDEVWTLKFNVLGELEKTPTKSGPGWLGPVVKKAAPQLRVLA</sequence>
<evidence type="ECO:0000313" key="1">
    <source>
        <dbReference type="EMBL" id="CAL92440.1"/>
    </source>
</evidence>
<dbReference type="EMBL" id="AM419438">
    <property type="protein sequence ID" value="CAL92440.1"/>
    <property type="molecule type" value="Genomic_DNA"/>
</dbReference>
<dbReference type="KEGG" id="vg:4606082"/>
<reference evidence="1 2" key="1">
    <citation type="journal article" date="2007" name="BMC Genomics">
        <title>Sequence analysis of an Archaeal virus isolated from a hypersaline lake in Inner Mongolia, China.</title>
        <authorList>
            <person name="Pagaling E."/>
            <person name="Haigh R."/>
            <person name="Grant W.D."/>
            <person name="Cowan D.A."/>
            <person name="Jones B.E."/>
            <person name="Ma Y."/>
            <person name="Ventosa A."/>
            <person name="Heaphy S."/>
        </authorList>
    </citation>
    <scope>NUCLEOTIDE SEQUENCE</scope>
</reference>
<name>A0ZYN1_9CAUD</name>
<organism evidence="1 2">
    <name type="scientific">Halorubrum virus BJ1</name>
    <dbReference type="NCBI Taxonomy" id="416419"/>
    <lineage>
        <taxon>Viruses</taxon>
        <taxon>Duplodnaviria</taxon>
        <taxon>Heunggongvirae</taxon>
        <taxon>Uroviricota</taxon>
        <taxon>Caudoviricetes</taxon>
        <taxon>Kirjokansivirales</taxon>
        <taxon>Graaviviridae</taxon>
        <taxon>Beejeyvirus</taxon>
        <taxon>Beejeyvirus bagaejinnorense</taxon>
        <taxon>Beejeyvirus BJ1</taxon>
    </lineage>
</organism>
<dbReference type="GeneID" id="4606082"/>